<dbReference type="Proteomes" id="UP000000305">
    <property type="component" value="Unassembled WGS sequence"/>
</dbReference>
<dbReference type="EMBL" id="GL732567">
    <property type="protein sequence ID" value="EFX76639.1"/>
    <property type="molecule type" value="Genomic_DNA"/>
</dbReference>
<evidence type="ECO:0000313" key="2">
    <source>
        <dbReference type="EMBL" id="EFX76639.1"/>
    </source>
</evidence>
<keyword evidence="3" id="KW-1185">Reference proteome</keyword>
<dbReference type="AlphaFoldDB" id="E9GVA7"/>
<feature type="region of interest" description="Disordered" evidence="1">
    <location>
        <begin position="1"/>
        <end position="64"/>
    </location>
</feature>
<accession>E9GVA7</accession>
<feature type="region of interest" description="Disordered" evidence="1">
    <location>
        <begin position="158"/>
        <end position="211"/>
    </location>
</feature>
<evidence type="ECO:0000313" key="3">
    <source>
        <dbReference type="Proteomes" id="UP000000305"/>
    </source>
</evidence>
<evidence type="ECO:0000256" key="1">
    <source>
        <dbReference type="SAM" id="MobiDB-lite"/>
    </source>
</evidence>
<dbReference type="InParanoid" id="E9GVA7"/>
<dbReference type="HOGENOM" id="CLU_669500_0_0_1"/>
<sequence>MPPNPAKKTKTKTKAASPVKTKTKTKTASPIKIKTKTKAASPVKRWPGRPPKNNKQTAVEDEDGFPELSLFDGFVSEDLDDGGKSNGATSRVDASSVVVESASTIQQEQQPNLVEQLRVEKAKNAELQVKCSSISKEFNDFKESALAPQHLETEMSKLIRQKTNREEIKSPTSDEESDSDQETVPLPPTSDICSSRYSRSKSPKSASDNEELSLSEAEYVALVDKFECHFKPEWDFIAECEQKAKDENQVYTMSAFISEVITNGFDATYLKGKKLTNQAAKQGRNLKTAMEPHDMQQVTGGYIADYLHSQLTSNFVLGLQTLSIRRGSGSPSYQERKIAIKRCVDASAALSRHSCPTNVLEIWDNNKRILRQTTKIKMTAKSRHLSFYFHDNPKKNFKTEMGVDGEKKPSW</sequence>
<gene>
    <name evidence="2" type="ORF">DAPPUDRAFT_106887</name>
</gene>
<dbReference type="KEGG" id="dpx:DAPPUDRAFT_106887"/>
<name>E9GVA7_DAPPU</name>
<organism evidence="2 3">
    <name type="scientific">Daphnia pulex</name>
    <name type="common">Water flea</name>
    <dbReference type="NCBI Taxonomy" id="6669"/>
    <lineage>
        <taxon>Eukaryota</taxon>
        <taxon>Metazoa</taxon>
        <taxon>Ecdysozoa</taxon>
        <taxon>Arthropoda</taxon>
        <taxon>Crustacea</taxon>
        <taxon>Branchiopoda</taxon>
        <taxon>Diplostraca</taxon>
        <taxon>Cladocera</taxon>
        <taxon>Anomopoda</taxon>
        <taxon>Daphniidae</taxon>
        <taxon>Daphnia</taxon>
    </lineage>
</organism>
<feature type="compositionally biased region" description="Low complexity" evidence="1">
    <location>
        <begin position="14"/>
        <end position="42"/>
    </location>
</feature>
<feature type="compositionally biased region" description="Basic and acidic residues" evidence="1">
    <location>
        <begin position="158"/>
        <end position="169"/>
    </location>
</feature>
<protein>
    <submittedName>
        <fullName evidence="2">Uncharacterized protein</fullName>
    </submittedName>
</protein>
<proteinExistence type="predicted"/>
<reference evidence="2 3" key="1">
    <citation type="journal article" date="2011" name="Science">
        <title>The ecoresponsive genome of Daphnia pulex.</title>
        <authorList>
            <person name="Colbourne J.K."/>
            <person name="Pfrender M.E."/>
            <person name="Gilbert D."/>
            <person name="Thomas W.K."/>
            <person name="Tucker A."/>
            <person name="Oakley T.H."/>
            <person name="Tokishita S."/>
            <person name="Aerts A."/>
            <person name="Arnold G.J."/>
            <person name="Basu M.K."/>
            <person name="Bauer D.J."/>
            <person name="Caceres C.E."/>
            <person name="Carmel L."/>
            <person name="Casola C."/>
            <person name="Choi J.H."/>
            <person name="Detter J.C."/>
            <person name="Dong Q."/>
            <person name="Dusheyko S."/>
            <person name="Eads B.D."/>
            <person name="Frohlich T."/>
            <person name="Geiler-Samerotte K.A."/>
            <person name="Gerlach D."/>
            <person name="Hatcher P."/>
            <person name="Jogdeo S."/>
            <person name="Krijgsveld J."/>
            <person name="Kriventseva E.V."/>
            <person name="Kultz D."/>
            <person name="Laforsch C."/>
            <person name="Lindquist E."/>
            <person name="Lopez J."/>
            <person name="Manak J.R."/>
            <person name="Muller J."/>
            <person name="Pangilinan J."/>
            <person name="Patwardhan R.P."/>
            <person name="Pitluck S."/>
            <person name="Pritham E.J."/>
            <person name="Rechtsteiner A."/>
            <person name="Rho M."/>
            <person name="Rogozin I.B."/>
            <person name="Sakarya O."/>
            <person name="Salamov A."/>
            <person name="Schaack S."/>
            <person name="Shapiro H."/>
            <person name="Shiga Y."/>
            <person name="Skalitzky C."/>
            <person name="Smith Z."/>
            <person name="Souvorov A."/>
            <person name="Sung W."/>
            <person name="Tang Z."/>
            <person name="Tsuchiya D."/>
            <person name="Tu H."/>
            <person name="Vos H."/>
            <person name="Wang M."/>
            <person name="Wolf Y.I."/>
            <person name="Yamagata H."/>
            <person name="Yamada T."/>
            <person name="Ye Y."/>
            <person name="Shaw J.R."/>
            <person name="Andrews J."/>
            <person name="Crease T.J."/>
            <person name="Tang H."/>
            <person name="Lucas S.M."/>
            <person name="Robertson H.M."/>
            <person name="Bork P."/>
            <person name="Koonin E.V."/>
            <person name="Zdobnov E.M."/>
            <person name="Grigoriev I.V."/>
            <person name="Lynch M."/>
            <person name="Boore J.L."/>
        </authorList>
    </citation>
    <scope>NUCLEOTIDE SEQUENCE [LARGE SCALE GENOMIC DNA]</scope>
</reference>